<evidence type="ECO:0000313" key="10">
    <source>
        <dbReference type="EMBL" id="KAK7395734.1"/>
    </source>
</evidence>
<feature type="transmembrane region" description="Helical" evidence="7">
    <location>
        <begin position="759"/>
        <end position="781"/>
    </location>
</feature>
<evidence type="ECO:0000259" key="9">
    <source>
        <dbReference type="Pfam" id="PF23452"/>
    </source>
</evidence>
<evidence type="ECO:0000313" key="11">
    <source>
        <dbReference type="Proteomes" id="UP001386955"/>
    </source>
</evidence>
<evidence type="ECO:0000256" key="4">
    <source>
        <dbReference type="ARBA" id="ARBA00022692"/>
    </source>
</evidence>
<comment type="subcellular location">
    <subcellularLocation>
        <location evidence="1">Membrane</location>
        <topology evidence="1">Single-pass membrane protein</topology>
    </subcellularLocation>
</comment>
<feature type="domain" description="Hydroxyproline O-arabinosyltransferase-like" evidence="9">
    <location>
        <begin position="394"/>
        <end position="662"/>
    </location>
</feature>
<dbReference type="PANTHER" id="PTHR31485:SF7">
    <property type="entry name" value="PEPTIDYL SERINE ALPHA-GALACTOSYLTRANSFERASE"/>
    <property type="match status" value="1"/>
</dbReference>
<keyword evidence="2" id="KW-0328">Glycosyltransferase</keyword>
<keyword evidence="8" id="KW-0732">Signal</keyword>
<keyword evidence="6 7" id="KW-0472">Membrane</keyword>
<dbReference type="PANTHER" id="PTHR31485">
    <property type="entry name" value="PEPTIDYL SERINE ALPHA-GALACTOSYLTRANSFERASE"/>
    <property type="match status" value="1"/>
</dbReference>
<proteinExistence type="predicted"/>
<reference evidence="10 11" key="1">
    <citation type="submission" date="2024-01" db="EMBL/GenBank/DDBJ databases">
        <title>The genomes of 5 underutilized Papilionoideae crops provide insights into root nodulation and disease resistanc.</title>
        <authorList>
            <person name="Jiang F."/>
        </authorList>
    </citation>
    <scope>NUCLEOTIDE SEQUENCE [LARGE SCALE GENOMIC DNA]</scope>
    <source>
        <strain evidence="10">DUOXIRENSHENG_FW03</strain>
        <tissue evidence="10">Leaves</tissue>
    </source>
</reference>
<dbReference type="AlphaFoldDB" id="A0AAN9SHN2"/>
<organism evidence="10 11">
    <name type="scientific">Psophocarpus tetragonolobus</name>
    <name type="common">Winged bean</name>
    <name type="synonym">Dolichos tetragonolobus</name>
    <dbReference type="NCBI Taxonomy" id="3891"/>
    <lineage>
        <taxon>Eukaryota</taxon>
        <taxon>Viridiplantae</taxon>
        <taxon>Streptophyta</taxon>
        <taxon>Embryophyta</taxon>
        <taxon>Tracheophyta</taxon>
        <taxon>Spermatophyta</taxon>
        <taxon>Magnoliopsida</taxon>
        <taxon>eudicotyledons</taxon>
        <taxon>Gunneridae</taxon>
        <taxon>Pentapetalae</taxon>
        <taxon>rosids</taxon>
        <taxon>fabids</taxon>
        <taxon>Fabales</taxon>
        <taxon>Fabaceae</taxon>
        <taxon>Papilionoideae</taxon>
        <taxon>50 kb inversion clade</taxon>
        <taxon>NPAAA clade</taxon>
        <taxon>indigoferoid/millettioid clade</taxon>
        <taxon>Phaseoleae</taxon>
        <taxon>Psophocarpus</taxon>
    </lineage>
</organism>
<dbReference type="Proteomes" id="UP001386955">
    <property type="component" value="Unassembled WGS sequence"/>
</dbReference>
<protein>
    <recommendedName>
        <fullName evidence="9">Hydroxyproline O-arabinosyltransferase-like domain-containing protein</fullName>
    </recommendedName>
</protein>
<evidence type="ECO:0000256" key="8">
    <source>
        <dbReference type="SAM" id="SignalP"/>
    </source>
</evidence>
<comment type="caution">
    <text evidence="10">The sequence shown here is derived from an EMBL/GenBank/DDBJ whole genome shotgun (WGS) entry which is preliminary data.</text>
</comment>
<dbReference type="Pfam" id="PF23452">
    <property type="entry name" value="HPAT"/>
    <property type="match status" value="2"/>
</dbReference>
<evidence type="ECO:0000256" key="1">
    <source>
        <dbReference type="ARBA" id="ARBA00004167"/>
    </source>
</evidence>
<accession>A0AAN9SHN2</accession>
<feature type="domain" description="Hydroxyproline O-arabinosyltransferase-like" evidence="9">
    <location>
        <begin position="33"/>
        <end position="267"/>
    </location>
</feature>
<keyword evidence="4 7" id="KW-0812">Transmembrane</keyword>
<dbReference type="InterPro" id="IPR056508">
    <property type="entry name" value="HPAT-like"/>
</dbReference>
<evidence type="ECO:0000256" key="2">
    <source>
        <dbReference type="ARBA" id="ARBA00022676"/>
    </source>
</evidence>
<gene>
    <name evidence="10" type="ORF">VNO78_16301</name>
</gene>
<dbReference type="GO" id="GO:0016757">
    <property type="term" value="F:glycosyltransferase activity"/>
    <property type="evidence" value="ECO:0007669"/>
    <property type="project" value="UniProtKB-KW"/>
</dbReference>
<keyword evidence="11" id="KW-1185">Reference proteome</keyword>
<evidence type="ECO:0000256" key="3">
    <source>
        <dbReference type="ARBA" id="ARBA00022679"/>
    </source>
</evidence>
<keyword evidence="5 7" id="KW-1133">Transmembrane helix</keyword>
<sequence>MEKFSILMLLVMMGHAMFTVEAAQKAPWRIQVLFSVECQNYFDWQTVGLIHSFRKAKQPGHITRLLSCTEEQKKSYRGMHLAPTFEVPSMSKHPTTGDWYPAINKPAGVLHWLKHSKDAENIDWVIILDADMIIRGRIVPWKLGAEKGRPVAAYYGYLRGCDNILAQLHTKHPELYDKVGGLLVMHIDDLRSLAPMWLSKTEEVRQDRAHWGVNITGDIYEKGWISEMYGYSFGAAEVGLRHKINDNLMIYPGYAPQEGVEPILLHYGLPFRVGNWSFSKADHDEDDIVYNCGQLFPQPPYPREVMQLETDHNLRRGLFLSIECINILNEALLLHHAANGCPKPAWSKYLNFLKSRAFAELTKPKLVTPATLEMMEAKQEHIDHDATGPYPKIHTVFSTECTPYFDWQTVGLMHSFRLSGQPGNITRLLSCSDEDLKLYKGHNLAPTHYVPSMSQHPLTGDWYPAINKPAAVLHWLNHANISAEFIVILDADMIMRGPITPWEFKAARGRPVSTPYDYLIGCDNELAKLHTSHPEACDKVGGVIIMHINDLRKFALLWLHKTEEVRADRVHYAKNITGDIYESGWISEMYGYSFGAAELKLRHTVNREIMIYPGYVPQPGIKYRVFHYGLEFKVGNWSFDKALWREADMVNRCWAKFPEPPDPSTLNHNDKESFQRNLLSIECIKTLNEALHLHHERRNCPKDGSNLKSKGYATEESLISRRFGNLGENFDSAKNNKLVNDSHEMASVHKDGSGIPSSFRFWVLFLCAFSVFVFLVFLFLVHSGHKRKGMKMKHHRTRRRHL</sequence>
<dbReference type="InterPro" id="IPR044845">
    <property type="entry name" value="HPAT/SRGT1-like"/>
</dbReference>
<feature type="signal peptide" evidence="8">
    <location>
        <begin position="1"/>
        <end position="22"/>
    </location>
</feature>
<feature type="chain" id="PRO_5042812638" description="Hydroxyproline O-arabinosyltransferase-like domain-containing protein" evidence="8">
    <location>
        <begin position="23"/>
        <end position="802"/>
    </location>
</feature>
<evidence type="ECO:0000256" key="5">
    <source>
        <dbReference type="ARBA" id="ARBA00022989"/>
    </source>
</evidence>
<evidence type="ECO:0000256" key="6">
    <source>
        <dbReference type="ARBA" id="ARBA00023136"/>
    </source>
</evidence>
<evidence type="ECO:0000256" key="7">
    <source>
        <dbReference type="SAM" id="Phobius"/>
    </source>
</evidence>
<keyword evidence="3" id="KW-0808">Transferase</keyword>
<dbReference type="EMBL" id="JAYMYS010000004">
    <property type="protein sequence ID" value="KAK7395734.1"/>
    <property type="molecule type" value="Genomic_DNA"/>
</dbReference>
<dbReference type="GO" id="GO:0016020">
    <property type="term" value="C:membrane"/>
    <property type="evidence" value="ECO:0007669"/>
    <property type="project" value="UniProtKB-SubCell"/>
</dbReference>
<name>A0AAN9SHN2_PSOTE</name>